<organism evidence="2 3">
    <name type="scientific">Paecilomyces lecythidis</name>
    <dbReference type="NCBI Taxonomy" id="3004212"/>
    <lineage>
        <taxon>Eukaryota</taxon>
        <taxon>Fungi</taxon>
        <taxon>Dikarya</taxon>
        <taxon>Ascomycota</taxon>
        <taxon>Pezizomycotina</taxon>
        <taxon>Eurotiomycetes</taxon>
        <taxon>Eurotiomycetidae</taxon>
        <taxon>Eurotiales</taxon>
        <taxon>Thermoascaceae</taxon>
        <taxon>Paecilomyces</taxon>
    </lineage>
</organism>
<evidence type="ECO:0000256" key="1">
    <source>
        <dbReference type="SAM" id="SignalP"/>
    </source>
</evidence>
<evidence type="ECO:0000313" key="3">
    <source>
        <dbReference type="Proteomes" id="UP001583193"/>
    </source>
</evidence>
<keyword evidence="1" id="KW-0732">Signal</keyword>
<evidence type="ECO:0000313" key="2">
    <source>
        <dbReference type="EMBL" id="KAL1886296.1"/>
    </source>
</evidence>
<dbReference type="Proteomes" id="UP001583193">
    <property type="component" value="Unassembled WGS sequence"/>
</dbReference>
<protein>
    <submittedName>
        <fullName evidence="2">Uncharacterized protein</fullName>
    </submittedName>
</protein>
<sequence>MKLTFVILSALLGVVSIAAPLPSTEEKKVAARQNENPVSQVTDIASGLLLPVDLKNSGIDKVPAEVEGSKCLAG</sequence>
<feature type="signal peptide" evidence="1">
    <location>
        <begin position="1"/>
        <end position="18"/>
    </location>
</feature>
<proteinExistence type="predicted"/>
<comment type="caution">
    <text evidence="2">The sequence shown here is derived from an EMBL/GenBank/DDBJ whole genome shotgun (WGS) entry which is preliminary data.</text>
</comment>
<gene>
    <name evidence="2" type="ORF">Plec18167_000225</name>
</gene>
<dbReference type="EMBL" id="JAVDPF010000001">
    <property type="protein sequence ID" value="KAL1886296.1"/>
    <property type="molecule type" value="Genomic_DNA"/>
</dbReference>
<accession>A0ABR3YDA9</accession>
<reference evidence="2 3" key="1">
    <citation type="journal article" date="2024" name="IMA Fungus">
        <title>IMA Genome - F19 : A genome assembly and annotation guide to empower mycologists, including annotated draft genome sequences of Ceratocystis pirilliformis, Diaporthe australafricana, Fusarium ophioides, Paecilomyces lecythidis, and Sporothrix stenoceras.</title>
        <authorList>
            <person name="Aylward J."/>
            <person name="Wilson A.M."/>
            <person name="Visagie C.M."/>
            <person name="Spraker J."/>
            <person name="Barnes I."/>
            <person name="Buitendag C."/>
            <person name="Ceriani C."/>
            <person name="Del Mar Angel L."/>
            <person name="du Plessis D."/>
            <person name="Fuchs T."/>
            <person name="Gasser K."/>
            <person name="Kramer D."/>
            <person name="Li W."/>
            <person name="Munsamy K."/>
            <person name="Piso A."/>
            <person name="Price J.L."/>
            <person name="Sonnekus B."/>
            <person name="Thomas C."/>
            <person name="van der Nest A."/>
            <person name="van Dijk A."/>
            <person name="van Heerden A."/>
            <person name="van Vuuren N."/>
            <person name="Yilmaz N."/>
            <person name="Duong T.A."/>
            <person name="van der Merwe N.A."/>
            <person name="Wingfield M.J."/>
            <person name="Wingfield B.D."/>
        </authorList>
    </citation>
    <scope>NUCLEOTIDE SEQUENCE [LARGE SCALE GENOMIC DNA]</scope>
    <source>
        <strain evidence="2 3">CMW 18167</strain>
    </source>
</reference>
<feature type="chain" id="PRO_5047208301" evidence="1">
    <location>
        <begin position="19"/>
        <end position="74"/>
    </location>
</feature>
<keyword evidence="3" id="KW-1185">Reference proteome</keyword>
<name>A0ABR3YDA9_9EURO</name>